<evidence type="ECO:0000313" key="2">
    <source>
        <dbReference type="Proteomes" id="UP000222310"/>
    </source>
</evidence>
<dbReference type="AlphaFoldDB" id="A0A9Q5ZDJ0"/>
<protein>
    <submittedName>
        <fullName evidence="1">Uncharacterized protein</fullName>
    </submittedName>
</protein>
<dbReference type="EMBL" id="LAHD01000025">
    <property type="protein sequence ID" value="PHK04501.1"/>
    <property type="molecule type" value="Genomic_DNA"/>
</dbReference>
<dbReference type="Proteomes" id="UP000222310">
    <property type="component" value="Unassembled WGS sequence"/>
</dbReference>
<comment type="caution">
    <text evidence="1">The sequence shown here is derived from an EMBL/GenBank/DDBJ whole genome shotgun (WGS) entry which is preliminary data.</text>
</comment>
<gene>
    <name evidence="1" type="ORF">VF08_11085</name>
</gene>
<dbReference type="GeneID" id="57091703"/>
<name>A0A9Q5ZDJ0_NOSLI</name>
<reference evidence="1 2" key="1">
    <citation type="submission" date="2015-02" db="EMBL/GenBank/DDBJ databases">
        <title>Nostoc linckia genome annotation.</title>
        <authorList>
            <person name="Zhou Z."/>
        </authorList>
    </citation>
    <scope>NUCLEOTIDE SEQUENCE [LARGE SCALE GENOMIC DNA]</scope>
    <source>
        <strain evidence="2">z8</strain>
    </source>
</reference>
<dbReference type="RefSeq" id="WP_099068395.1">
    <property type="nucleotide sequence ID" value="NZ_LAHD01000025.1"/>
</dbReference>
<sequence length="67" mass="7677">MENRLQIQDIQDEELDIELTAQELEELQALKGGNFVTNLGLINLGIPKVFPYGIPYPDLFQKVSIFR</sequence>
<evidence type="ECO:0000313" key="1">
    <source>
        <dbReference type="EMBL" id="PHK04501.1"/>
    </source>
</evidence>
<accession>A0A9Q5ZDJ0</accession>
<organism evidence="1 2">
    <name type="scientific">Nostoc linckia z8</name>
    <dbReference type="NCBI Taxonomy" id="1628746"/>
    <lineage>
        <taxon>Bacteria</taxon>
        <taxon>Bacillati</taxon>
        <taxon>Cyanobacteriota</taxon>
        <taxon>Cyanophyceae</taxon>
        <taxon>Nostocales</taxon>
        <taxon>Nostocaceae</taxon>
        <taxon>Nostoc</taxon>
    </lineage>
</organism>
<proteinExistence type="predicted"/>